<dbReference type="EMBL" id="JANPWB010000012">
    <property type="protein sequence ID" value="KAJ1114045.1"/>
    <property type="molecule type" value="Genomic_DNA"/>
</dbReference>
<reference evidence="1" key="1">
    <citation type="journal article" date="2022" name="bioRxiv">
        <title>Sequencing and chromosome-scale assembly of the giantPleurodeles waltlgenome.</title>
        <authorList>
            <person name="Brown T."/>
            <person name="Elewa A."/>
            <person name="Iarovenko S."/>
            <person name="Subramanian E."/>
            <person name="Araus A.J."/>
            <person name="Petzold A."/>
            <person name="Susuki M."/>
            <person name="Suzuki K.-i.T."/>
            <person name="Hayashi T."/>
            <person name="Toyoda A."/>
            <person name="Oliveira C."/>
            <person name="Osipova E."/>
            <person name="Leigh N.D."/>
            <person name="Simon A."/>
            <person name="Yun M.H."/>
        </authorList>
    </citation>
    <scope>NUCLEOTIDE SEQUENCE</scope>
    <source>
        <strain evidence="1">20211129_DDA</strain>
        <tissue evidence="1">Liver</tissue>
    </source>
</reference>
<protein>
    <submittedName>
        <fullName evidence="1">Uncharacterized protein</fullName>
    </submittedName>
</protein>
<accession>A0AAV7ND93</accession>
<proteinExistence type="predicted"/>
<evidence type="ECO:0000313" key="1">
    <source>
        <dbReference type="EMBL" id="KAJ1114045.1"/>
    </source>
</evidence>
<name>A0AAV7ND93_PLEWA</name>
<organism evidence="1 2">
    <name type="scientific">Pleurodeles waltl</name>
    <name type="common">Iberian ribbed newt</name>
    <dbReference type="NCBI Taxonomy" id="8319"/>
    <lineage>
        <taxon>Eukaryota</taxon>
        <taxon>Metazoa</taxon>
        <taxon>Chordata</taxon>
        <taxon>Craniata</taxon>
        <taxon>Vertebrata</taxon>
        <taxon>Euteleostomi</taxon>
        <taxon>Amphibia</taxon>
        <taxon>Batrachia</taxon>
        <taxon>Caudata</taxon>
        <taxon>Salamandroidea</taxon>
        <taxon>Salamandridae</taxon>
        <taxon>Pleurodelinae</taxon>
        <taxon>Pleurodeles</taxon>
    </lineage>
</organism>
<sequence length="238" mass="26266">MLGGSAERGSYTLFWRKLWPLWQQTESLGQPVRAMELCPVRWGTVSYVVQSSLTQRDRLSNERCTSNLCQAAYDLVGPLPRGAVCTHLAIAAYCYRARVTIWGWLCSARCSLSTVSSFRPLVCLGPQQAPTHPAHPWCTPRAGRGRWKGRLRITRPWGRCWSGLSHRAGAGANWPCQPDHGCTAAARLRRADHGVGSRVEAENWCGAVRQQIGPIAAELLPLYCVVLCILLVSASEAL</sequence>
<dbReference type="AlphaFoldDB" id="A0AAV7ND93"/>
<keyword evidence="2" id="KW-1185">Reference proteome</keyword>
<comment type="caution">
    <text evidence="1">The sequence shown here is derived from an EMBL/GenBank/DDBJ whole genome shotgun (WGS) entry which is preliminary data.</text>
</comment>
<dbReference type="Proteomes" id="UP001066276">
    <property type="component" value="Chromosome 8"/>
</dbReference>
<gene>
    <name evidence="1" type="ORF">NDU88_002284</name>
</gene>
<evidence type="ECO:0000313" key="2">
    <source>
        <dbReference type="Proteomes" id="UP001066276"/>
    </source>
</evidence>